<dbReference type="Proteomes" id="UP000288805">
    <property type="component" value="Unassembled WGS sequence"/>
</dbReference>
<gene>
    <name evidence="1" type="ORF">CK203_025324</name>
</gene>
<comment type="caution">
    <text evidence="1">The sequence shown here is derived from an EMBL/GenBank/DDBJ whole genome shotgun (WGS) entry which is preliminary data.</text>
</comment>
<name>A0A438IZJ5_VITVI</name>
<evidence type="ECO:0000313" key="1">
    <source>
        <dbReference type="EMBL" id="RVX02130.1"/>
    </source>
</evidence>
<sequence>MEGSLKFYRMNLSLYVLKHSWLVSLHASFKVQVGTALDTIEQLSEEQSLDPLFSEK</sequence>
<organism evidence="1 2">
    <name type="scientific">Vitis vinifera</name>
    <name type="common">Grape</name>
    <dbReference type="NCBI Taxonomy" id="29760"/>
    <lineage>
        <taxon>Eukaryota</taxon>
        <taxon>Viridiplantae</taxon>
        <taxon>Streptophyta</taxon>
        <taxon>Embryophyta</taxon>
        <taxon>Tracheophyta</taxon>
        <taxon>Spermatophyta</taxon>
        <taxon>Magnoliopsida</taxon>
        <taxon>eudicotyledons</taxon>
        <taxon>Gunneridae</taxon>
        <taxon>Pentapetalae</taxon>
        <taxon>rosids</taxon>
        <taxon>Vitales</taxon>
        <taxon>Vitaceae</taxon>
        <taxon>Viteae</taxon>
        <taxon>Vitis</taxon>
    </lineage>
</organism>
<dbReference type="EMBL" id="QGNW01000072">
    <property type="protein sequence ID" value="RVX02130.1"/>
    <property type="molecule type" value="Genomic_DNA"/>
</dbReference>
<reference evidence="1 2" key="1">
    <citation type="journal article" date="2018" name="PLoS Genet.">
        <title>Population sequencing reveals clonal diversity and ancestral inbreeding in the grapevine cultivar Chardonnay.</title>
        <authorList>
            <person name="Roach M.J."/>
            <person name="Johnson D.L."/>
            <person name="Bohlmann J."/>
            <person name="van Vuuren H.J."/>
            <person name="Jones S.J."/>
            <person name="Pretorius I.S."/>
            <person name="Schmidt S.A."/>
            <person name="Borneman A.R."/>
        </authorList>
    </citation>
    <scope>NUCLEOTIDE SEQUENCE [LARGE SCALE GENOMIC DNA]</scope>
    <source>
        <strain evidence="2">cv. Chardonnay</strain>
        <tissue evidence="1">Leaf</tissue>
    </source>
</reference>
<accession>A0A438IZJ5</accession>
<proteinExistence type="predicted"/>
<evidence type="ECO:0000313" key="2">
    <source>
        <dbReference type="Proteomes" id="UP000288805"/>
    </source>
</evidence>
<protein>
    <submittedName>
        <fullName evidence="1">Uncharacterized protein</fullName>
    </submittedName>
</protein>
<dbReference type="AlphaFoldDB" id="A0A438IZJ5"/>